<dbReference type="AlphaFoldDB" id="E8X5P2"/>
<protein>
    <submittedName>
        <fullName evidence="9">RDD domain containing protein</fullName>
    </submittedName>
</protein>
<evidence type="ECO:0000256" key="3">
    <source>
        <dbReference type="ARBA" id="ARBA00022692"/>
    </source>
</evidence>
<organism evidence="10">
    <name type="scientific">Granulicella tundricola (strain ATCC BAA-1859 / DSM 23138 / MP5ACTX9)</name>
    <dbReference type="NCBI Taxonomy" id="1198114"/>
    <lineage>
        <taxon>Bacteria</taxon>
        <taxon>Pseudomonadati</taxon>
        <taxon>Acidobacteriota</taxon>
        <taxon>Terriglobia</taxon>
        <taxon>Terriglobales</taxon>
        <taxon>Acidobacteriaceae</taxon>
        <taxon>Granulicella</taxon>
    </lineage>
</organism>
<dbReference type="PANTHER" id="PTHR36115:SF6">
    <property type="entry name" value="PROLINE-RICH ANTIGEN HOMOLOG"/>
    <property type="match status" value="1"/>
</dbReference>
<evidence type="ECO:0000256" key="6">
    <source>
        <dbReference type="SAM" id="MobiDB-lite"/>
    </source>
</evidence>
<keyword evidence="2" id="KW-1003">Cell membrane</keyword>
<feature type="region of interest" description="Disordered" evidence="6">
    <location>
        <begin position="1"/>
        <end position="63"/>
    </location>
</feature>
<feature type="domain" description="RDD" evidence="8">
    <location>
        <begin position="321"/>
        <end position="445"/>
    </location>
</feature>
<evidence type="ECO:0000256" key="1">
    <source>
        <dbReference type="ARBA" id="ARBA00004651"/>
    </source>
</evidence>
<reference evidence="10" key="1">
    <citation type="submission" date="2011-01" db="EMBL/GenBank/DDBJ databases">
        <title>Complete sequence of chromosome of Acidobacterium sp. MP5ACTX9.</title>
        <authorList>
            <consortium name="US DOE Joint Genome Institute"/>
            <person name="Lucas S."/>
            <person name="Copeland A."/>
            <person name="Lapidus A."/>
            <person name="Cheng J.-F."/>
            <person name="Goodwin L."/>
            <person name="Pitluck S."/>
            <person name="Teshima H."/>
            <person name="Detter J.C."/>
            <person name="Han C."/>
            <person name="Tapia R."/>
            <person name="Land M."/>
            <person name="Hauser L."/>
            <person name="Kyrpides N."/>
            <person name="Ivanova N."/>
            <person name="Ovchinnikova G."/>
            <person name="Pagani I."/>
            <person name="Rawat S.R."/>
            <person name="Mannisto M."/>
            <person name="Haggblom M.M."/>
            <person name="Woyke T."/>
        </authorList>
    </citation>
    <scope>NUCLEOTIDE SEQUENCE [LARGE SCALE GENOMIC DNA]</scope>
    <source>
        <strain evidence="10">MP5ACTX9</strain>
    </source>
</reference>
<evidence type="ECO:0000256" key="7">
    <source>
        <dbReference type="SAM" id="Phobius"/>
    </source>
</evidence>
<accession>E8X5P2</accession>
<keyword evidence="4 7" id="KW-1133">Transmembrane helix</keyword>
<keyword evidence="5 7" id="KW-0472">Membrane</keyword>
<evidence type="ECO:0000256" key="2">
    <source>
        <dbReference type="ARBA" id="ARBA00022475"/>
    </source>
</evidence>
<dbReference type="EMBL" id="CP002480">
    <property type="protein sequence ID" value="ADW70669.1"/>
    <property type="molecule type" value="Genomic_DNA"/>
</dbReference>
<proteinExistence type="predicted"/>
<dbReference type="KEGG" id="acm:AciX9_3668"/>
<sequence length="452" mass="49206">MSSAQLEISPADETAAALAGQHSESPRPGALRQQMAERIAQHRQRRSYHGHSAVQLFEDSKPEGRNKIAATVAERYAQSPSYRAFLADEAQKAIRQAAAAAEVAVRSAEAVATAQKELLAELELWTAPQEFTAETAVMVEPAKAEPTPVPTPEPVRQISSAGITVKLYEDVGRAAILSAPAKLSVAPFKSLPAPPLDDEEYLALDEEIAFRKEPVFDDFRDFSAPVEPIAANLLSFPRQLIATKKARPRLAEGPLRDEPASRAPQLRIFEVEAEQISPEPPPSSAPEWSSIHLDAHSVIEPFQAPDDDTAIMPTLLPPHTAAVSQRLMAAAVDFTLVSATFLAFAATAAYVAGSVPTGAAAATTSAVVFAILYLSYQLLFFTFSDQTPGMRYARIGLCTFTDENPSRSAMRKRILATVVAACPFAIGLLWVWLDDDRLGWHDRISRMYQRSY</sequence>
<dbReference type="STRING" id="1198114.AciX9_3668"/>
<dbReference type="InterPro" id="IPR051791">
    <property type="entry name" value="Pra-immunoreactive"/>
</dbReference>
<dbReference type="GO" id="GO:0005886">
    <property type="term" value="C:plasma membrane"/>
    <property type="evidence" value="ECO:0007669"/>
    <property type="project" value="UniProtKB-SubCell"/>
</dbReference>
<comment type="subcellular location">
    <subcellularLocation>
        <location evidence="1">Cell membrane</location>
        <topology evidence="1">Multi-pass membrane protein</topology>
    </subcellularLocation>
</comment>
<dbReference type="PANTHER" id="PTHR36115">
    <property type="entry name" value="PROLINE-RICH ANTIGEN HOMOLOG-RELATED"/>
    <property type="match status" value="1"/>
</dbReference>
<dbReference type="RefSeq" id="WP_013581978.1">
    <property type="nucleotide sequence ID" value="NC_015064.1"/>
</dbReference>
<feature type="transmembrane region" description="Helical" evidence="7">
    <location>
        <begin position="359"/>
        <end position="381"/>
    </location>
</feature>
<gene>
    <name evidence="9" type="ordered locus">AciX9_3668</name>
</gene>
<dbReference type="Pfam" id="PF06271">
    <property type="entry name" value="RDD"/>
    <property type="match status" value="1"/>
</dbReference>
<name>E8X5P2_GRATM</name>
<dbReference type="OrthoDB" id="9793824at2"/>
<keyword evidence="10" id="KW-1185">Reference proteome</keyword>
<evidence type="ECO:0000256" key="4">
    <source>
        <dbReference type="ARBA" id="ARBA00022989"/>
    </source>
</evidence>
<dbReference type="eggNOG" id="COG1714">
    <property type="taxonomic scope" value="Bacteria"/>
</dbReference>
<evidence type="ECO:0000313" key="9">
    <source>
        <dbReference type="EMBL" id="ADW70669.1"/>
    </source>
</evidence>
<evidence type="ECO:0000259" key="8">
    <source>
        <dbReference type="Pfam" id="PF06271"/>
    </source>
</evidence>
<evidence type="ECO:0000313" key="10">
    <source>
        <dbReference type="Proteomes" id="UP000000343"/>
    </source>
</evidence>
<dbReference type="PaxDb" id="1198114-AciX9_3668"/>
<keyword evidence="3 7" id="KW-0812">Transmembrane</keyword>
<dbReference type="InterPro" id="IPR010432">
    <property type="entry name" value="RDD"/>
</dbReference>
<feature type="transmembrane region" description="Helical" evidence="7">
    <location>
        <begin position="334"/>
        <end position="353"/>
    </location>
</feature>
<dbReference type="HOGENOM" id="CLU_595706_0_0_0"/>
<dbReference type="Proteomes" id="UP000000343">
    <property type="component" value="Chromosome"/>
</dbReference>
<feature type="transmembrane region" description="Helical" evidence="7">
    <location>
        <begin position="414"/>
        <end position="433"/>
    </location>
</feature>
<evidence type="ECO:0000256" key="5">
    <source>
        <dbReference type="ARBA" id="ARBA00023136"/>
    </source>
</evidence>